<reference evidence="2 3" key="1">
    <citation type="submission" date="2018-10" db="EMBL/GenBank/DDBJ databases">
        <title>Genomic Encyclopedia of Archaeal and Bacterial Type Strains, Phase II (KMG-II): from individual species to whole genera.</title>
        <authorList>
            <person name="Goeker M."/>
        </authorList>
    </citation>
    <scope>NUCLEOTIDE SEQUENCE [LARGE SCALE GENOMIC DNA]</scope>
    <source>
        <strain evidence="2 3">DSM 18602</strain>
    </source>
</reference>
<dbReference type="EMBL" id="RBKU01000001">
    <property type="protein sequence ID" value="RKR80677.1"/>
    <property type="molecule type" value="Genomic_DNA"/>
</dbReference>
<dbReference type="Proteomes" id="UP000268007">
    <property type="component" value="Unassembled WGS sequence"/>
</dbReference>
<organism evidence="2 3">
    <name type="scientific">Mucilaginibacter gracilis</name>
    <dbReference type="NCBI Taxonomy" id="423350"/>
    <lineage>
        <taxon>Bacteria</taxon>
        <taxon>Pseudomonadati</taxon>
        <taxon>Bacteroidota</taxon>
        <taxon>Sphingobacteriia</taxon>
        <taxon>Sphingobacteriales</taxon>
        <taxon>Sphingobacteriaceae</taxon>
        <taxon>Mucilaginibacter</taxon>
    </lineage>
</organism>
<dbReference type="AlphaFoldDB" id="A0A495IV92"/>
<comment type="caution">
    <text evidence="2">The sequence shown here is derived from an EMBL/GenBank/DDBJ whole genome shotgun (WGS) entry which is preliminary data.</text>
</comment>
<evidence type="ECO:0000313" key="3">
    <source>
        <dbReference type="Proteomes" id="UP000268007"/>
    </source>
</evidence>
<feature type="region of interest" description="Disordered" evidence="1">
    <location>
        <begin position="547"/>
        <end position="585"/>
    </location>
</feature>
<keyword evidence="3" id="KW-1185">Reference proteome</keyword>
<evidence type="ECO:0000256" key="1">
    <source>
        <dbReference type="SAM" id="MobiDB-lite"/>
    </source>
</evidence>
<dbReference type="OrthoDB" id="6372253at2"/>
<evidence type="ECO:0000313" key="2">
    <source>
        <dbReference type="EMBL" id="RKR80677.1"/>
    </source>
</evidence>
<gene>
    <name evidence="2" type="ORF">BDD43_0809</name>
</gene>
<feature type="compositionally biased region" description="Basic and acidic residues" evidence="1">
    <location>
        <begin position="561"/>
        <end position="575"/>
    </location>
</feature>
<sequence length="585" mass="68170">MEIEPAEIPQMIAELKEARAKGHRWVAFNERESQTPDWLRFHFFDSSADAEQYCYGRNFPDDLIDSPGLDHGVERPDEIPADYRFMAIDSLQAALQPEALTNINTEFDLVKSVGQLADQMKKQSVRLIPGSQYEGWRDTLQNELVFPVEWIKTIMPEQEIAQYHVVQHEHPGHQVYEIGHRHRVMESFNSFEQARDYMEHAVNLSSAMNERYDYLLIGQYKNKPLKQGLEGDLPANCGLTLLTANYQYSNDPKIMEYRWHHIHSPGDPAQIHQYMFAKFNRAEDKLDLYNVRLQKASPEDYTVSIFPSHFINYPITLKNSLIMNEQNLNYLKESLKYAGFDTKLNDELEKNINSKAPAFQLNHSTKIGEDDMVYALQFRKGEKDEMYFFNRMDATLKKPGENEKGITQTFYQNQHISAKEAYNLLDGRAVHTNLSYKDDIKKTYPAWVQLDFSQKDKNNNYEVEKFTENYGFKIEDSLKELSLKERDDTQATERMLKSLKRGNLTEANWENNGTSEKIYLSANPKEWKLNAYDEAMNKLDIKDLKLNAKAKSEDVTDDISDSTKKNKRQEQKNDQTPKPSKKVKL</sequence>
<proteinExistence type="predicted"/>
<accession>A0A495IV92</accession>
<protein>
    <submittedName>
        <fullName evidence="2">Uncharacterized protein</fullName>
    </submittedName>
</protein>
<name>A0A495IV92_9SPHI</name>
<dbReference type="RefSeq" id="WP_121196494.1">
    <property type="nucleotide sequence ID" value="NZ_RBKU01000001.1"/>
</dbReference>